<dbReference type="PANTHER" id="PTHR22726">
    <property type="entry name" value="METALLOENDOPEPTIDASE OMA1"/>
    <property type="match status" value="1"/>
</dbReference>
<gene>
    <name evidence="10" type="ORF">CUV01_14670</name>
</gene>
<accession>A0A2K9EHL2</accession>
<evidence type="ECO:0000256" key="3">
    <source>
        <dbReference type="ARBA" id="ARBA00022801"/>
    </source>
</evidence>
<protein>
    <submittedName>
        <fullName evidence="10">Peptidase M48</fullName>
    </submittedName>
</protein>
<comment type="similarity">
    <text evidence="6">Belongs to the peptidase M48 family.</text>
</comment>
<evidence type="ECO:0000256" key="2">
    <source>
        <dbReference type="ARBA" id="ARBA00022723"/>
    </source>
</evidence>
<organism evidence="10 11">
    <name type="scientific">Paracoccus tegillarcae</name>
    <dbReference type="NCBI Taxonomy" id="1529068"/>
    <lineage>
        <taxon>Bacteria</taxon>
        <taxon>Pseudomonadati</taxon>
        <taxon>Pseudomonadota</taxon>
        <taxon>Alphaproteobacteria</taxon>
        <taxon>Rhodobacterales</taxon>
        <taxon>Paracoccaceae</taxon>
        <taxon>Paracoccus</taxon>
    </lineage>
</organism>
<evidence type="ECO:0000313" key="11">
    <source>
        <dbReference type="Proteomes" id="UP000233742"/>
    </source>
</evidence>
<dbReference type="Gene3D" id="3.30.2010.10">
    <property type="entry name" value="Metalloproteases ('zincins'), catalytic domain"/>
    <property type="match status" value="1"/>
</dbReference>
<evidence type="ECO:0000256" key="5">
    <source>
        <dbReference type="ARBA" id="ARBA00023049"/>
    </source>
</evidence>
<dbReference type="GO" id="GO:0004222">
    <property type="term" value="F:metalloendopeptidase activity"/>
    <property type="evidence" value="ECO:0007669"/>
    <property type="project" value="InterPro"/>
</dbReference>
<comment type="cofactor">
    <cofactor evidence="6">
        <name>Zn(2+)</name>
        <dbReference type="ChEBI" id="CHEBI:29105"/>
    </cofactor>
    <text evidence="6">Binds 1 zinc ion per subunit.</text>
</comment>
<feature type="signal peptide" evidence="8">
    <location>
        <begin position="1"/>
        <end position="21"/>
    </location>
</feature>
<evidence type="ECO:0000256" key="1">
    <source>
        <dbReference type="ARBA" id="ARBA00022670"/>
    </source>
</evidence>
<dbReference type="InterPro" id="IPR051156">
    <property type="entry name" value="Mito/Outer_Membr_Metalloprot"/>
</dbReference>
<dbReference type="CDD" id="cd07324">
    <property type="entry name" value="M48C_Oma1-like"/>
    <property type="match status" value="1"/>
</dbReference>
<keyword evidence="2" id="KW-0479">Metal-binding</keyword>
<proteinExistence type="inferred from homology"/>
<feature type="domain" description="Peptidase M48" evidence="9">
    <location>
        <begin position="98"/>
        <end position="243"/>
    </location>
</feature>
<dbReference type="InterPro" id="IPR001915">
    <property type="entry name" value="Peptidase_M48"/>
</dbReference>
<keyword evidence="3 6" id="KW-0378">Hydrolase</keyword>
<dbReference type="Proteomes" id="UP000233742">
    <property type="component" value="Chromosome"/>
</dbReference>
<evidence type="ECO:0000256" key="6">
    <source>
        <dbReference type="RuleBase" id="RU003983"/>
    </source>
</evidence>
<keyword evidence="4 6" id="KW-0862">Zinc</keyword>
<evidence type="ECO:0000259" key="9">
    <source>
        <dbReference type="Pfam" id="PF01435"/>
    </source>
</evidence>
<dbReference type="RefSeq" id="WP_101461125.1">
    <property type="nucleotide sequence ID" value="NZ_CP025408.1"/>
</dbReference>
<evidence type="ECO:0000256" key="7">
    <source>
        <dbReference type="SAM" id="MobiDB-lite"/>
    </source>
</evidence>
<dbReference type="OrthoDB" id="7338723at2"/>
<evidence type="ECO:0000256" key="8">
    <source>
        <dbReference type="SAM" id="SignalP"/>
    </source>
</evidence>
<reference evidence="10 11" key="1">
    <citation type="submission" date="2017-12" db="EMBL/GenBank/DDBJ databases">
        <authorList>
            <person name="Hurst M.R.H."/>
        </authorList>
    </citation>
    <scope>NUCLEOTIDE SEQUENCE [LARGE SCALE GENOMIC DNA]</scope>
    <source>
        <strain evidence="10 11">BM15</strain>
    </source>
</reference>
<feature type="chain" id="PRO_5014849711" evidence="8">
    <location>
        <begin position="22"/>
        <end position="254"/>
    </location>
</feature>
<dbReference type="GO" id="GO:0016020">
    <property type="term" value="C:membrane"/>
    <property type="evidence" value="ECO:0007669"/>
    <property type="project" value="TreeGrafter"/>
</dbReference>
<sequence>MRIMKLTGALLGTVWGVTACAPIPEGAVTTPTQPGSGGTPVLATPSPDRGGSATEAARSFVTVMRKMEPAVERECMQRRTQPINCDFLFVVDDRAGLEPNAFQTVDSTGRPIIGFTLSLIAATRNADELAFVVGHEASHHILGHLGQKSRAATAGAALGTILGAYTGDATVVRTAQQIGASISARSFSKEWELEADYLGAIVTLNAGYDPRNGARFFARIPDPGDRILGTHPSRASRIAQVDRAVEDYRTGRSR</sequence>
<feature type="region of interest" description="Disordered" evidence="7">
    <location>
        <begin position="28"/>
        <end position="54"/>
    </location>
</feature>
<keyword evidence="5 6" id="KW-0482">Metalloprotease</keyword>
<dbReference type="PROSITE" id="PS51257">
    <property type="entry name" value="PROKAR_LIPOPROTEIN"/>
    <property type="match status" value="1"/>
</dbReference>
<evidence type="ECO:0000256" key="4">
    <source>
        <dbReference type="ARBA" id="ARBA00022833"/>
    </source>
</evidence>
<dbReference type="PANTHER" id="PTHR22726:SF1">
    <property type="entry name" value="METALLOENDOPEPTIDASE OMA1, MITOCHONDRIAL"/>
    <property type="match status" value="1"/>
</dbReference>
<dbReference type="GO" id="GO:0051603">
    <property type="term" value="P:proteolysis involved in protein catabolic process"/>
    <property type="evidence" value="ECO:0007669"/>
    <property type="project" value="TreeGrafter"/>
</dbReference>
<evidence type="ECO:0000313" key="10">
    <source>
        <dbReference type="EMBL" id="AUH34463.1"/>
    </source>
</evidence>
<name>A0A2K9EHL2_9RHOB</name>
<keyword evidence="1 6" id="KW-0645">Protease</keyword>
<dbReference type="KEGG" id="paro:CUV01_14670"/>
<dbReference type="AlphaFoldDB" id="A0A2K9EHL2"/>
<dbReference type="EMBL" id="CP025408">
    <property type="protein sequence ID" value="AUH34463.1"/>
    <property type="molecule type" value="Genomic_DNA"/>
</dbReference>
<dbReference type="Pfam" id="PF01435">
    <property type="entry name" value="Peptidase_M48"/>
    <property type="match status" value="1"/>
</dbReference>
<dbReference type="GO" id="GO:0046872">
    <property type="term" value="F:metal ion binding"/>
    <property type="evidence" value="ECO:0007669"/>
    <property type="project" value="UniProtKB-KW"/>
</dbReference>
<keyword evidence="11" id="KW-1185">Reference proteome</keyword>
<keyword evidence="8" id="KW-0732">Signal</keyword>